<dbReference type="KEGG" id="ypy:YPK_1208"/>
<protein>
    <recommendedName>
        <fullName evidence="3">DUF2800 domain-containing protein</fullName>
    </recommendedName>
</protein>
<organism evidence="2">
    <name type="scientific">Yersinia pseudotuberculosis serotype O:3 (strain YPIII)</name>
    <dbReference type="NCBI Taxonomy" id="502800"/>
    <lineage>
        <taxon>Bacteria</taxon>
        <taxon>Pseudomonadati</taxon>
        <taxon>Pseudomonadota</taxon>
        <taxon>Gammaproteobacteria</taxon>
        <taxon>Enterobacterales</taxon>
        <taxon>Yersiniaceae</taxon>
        <taxon>Yersinia</taxon>
    </lineage>
</organism>
<accession>A0A0H3B2W8</accession>
<evidence type="ECO:0000313" key="2">
    <source>
        <dbReference type="EMBL" id="ACA67506.1"/>
    </source>
</evidence>
<feature type="compositionally biased region" description="Acidic residues" evidence="1">
    <location>
        <begin position="421"/>
        <end position="436"/>
    </location>
</feature>
<dbReference type="EMBL" id="CP000950">
    <property type="protein sequence ID" value="ACA67506.1"/>
    <property type="molecule type" value="Genomic_DNA"/>
</dbReference>
<dbReference type="PATRIC" id="fig|502800.11.peg.1842"/>
<evidence type="ECO:0000256" key="1">
    <source>
        <dbReference type="SAM" id="MobiDB-lite"/>
    </source>
</evidence>
<sequence>MPEQHARLSPSGAHRWMRCSGSLALEAGIKDTGSPFAVEGTAAHALAECVLRNLQDNTLVGQELVGGQTADSYIGTYPLAHPSKTGAGPQVTPDMATAVQTYVDTVWALSQGNELLIEQRVDFSEIVGVPDQFGTADAIVFAGDELQLHDLKFGMGVPVSAVENEQLQLYALGALDQFAMLYDFTSVRLFIHMPRLNFVSEWVISVDDLAAFGERARVAAADSIIAINIAECDGVDSLPADSFTPGDKQCRFCKAKATCNAGEQHSLNLVANDFVDLTDALEPQLSGAKERITHCDNAHLGELLGQLDLVEGWCKAVRERANSELNAGHPVPGYKLVIGKQGNRAWSSEETAETTLSAMRLKKEEMYNFKLISPTQAEKLLKKESPRRWTKLEALISRADGKPTIAPEADPRPAHIVNPENDFENVDETESAESLI</sequence>
<dbReference type="AlphaFoldDB" id="A0A0H3B2W8"/>
<dbReference type="InterPro" id="IPR021229">
    <property type="entry name" value="DUF2800"/>
</dbReference>
<dbReference type="RefSeq" id="WP_012303795.1">
    <property type="nucleotide sequence ID" value="NZ_CP009792.1"/>
</dbReference>
<evidence type="ECO:0008006" key="3">
    <source>
        <dbReference type="Google" id="ProtNLM"/>
    </source>
</evidence>
<gene>
    <name evidence="2" type="ordered locus">YPK_1208</name>
</gene>
<name>A0A0H3B2W8_YERPY</name>
<dbReference type="Pfam" id="PF10926">
    <property type="entry name" value="DUF2800"/>
    <property type="match status" value="1"/>
</dbReference>
<feature type="region of interest" description="Disordered" evidence="1">
    <location>
        <begin position="400"/>
        <end position="436"/>
    </location>
</feature>
<proteinExistence type="predicted"/>
<reference evidence="2" key="1">
    <citation type="submission" date="2008-02" db="EMBL/GenBank/DDBJ databases">
        <title>Complete sequence of Yersinia pseudotuberculosis YPIII.</title>
        <authorList>
            <consortium name="US DOE Joint Genome Institute"/>
            <person name="Challacombe J.F."/>
            <person name="Bruce D."/>
            <person name="Detter J.C."/>
            <person name="Green L."/>
            <person name="Land M."/>
            <person name="Munk C."/>
            <person name="Lindler L.E."/>
            <person name="Nikolich M.P."/>
            <person name="Brettin T."/>
        </authorList>
    </citation>
    <scope>NUCLEOTIDE SEQUENCE</scope>
    <source>
        <strain evidence="2">YPIII</strain>
    </source>
</reference>